<comment type="similarity">
    <text evidence="1 4">Belongs to the short-chain dehydrogenases/reductases (SDR) family.</text>
</comment>
<name>A0A238FG91_9BASI</name>
<dbReference type="PROSITE" id="PS00061">
    <property type="entry name" value="ADH_SHORT"/>
    <property type="match status" value="1"/>
</dbReference>
<evidence type="ECO:0000256" key="4">
    <source>
        <dbReference type="RuleBase" id="RU000363"/>
    </source>
</evidence>
<dbReference type="Pfam" id="PF00106">
    <property type="entry name" value="adh_short"/>
    <property type="match status" value="2"/>
</dbReference>
<evidence type="ECO:0000313" key="6">
    <source>
        <dbReference type="Proteomes" id="UP000198372"/>
    </source>
</evidence>
<dbReference type="STRING" id="269621.A0A238FG91"/>
<dbReference type="PRINTS" id="PR00080">
    <property type="entry name" value="SDRFAMILY"/>
</dbReference>
<dbReference type="Proteomes" id="UP000198372">
    <property type="component" value="Unassembled WGS sequence"/>
</dbReference>
<dbReference type="EMBL" id="FMSP01000005">
    <property type="protein sequence ID" value="SCV70056.1"/>
    <property type="molecule type" value="Genomic_DNA"/>
</dbReference>
<dbReference type="PRINTS" id="PR00081">
    <property type="entry name" value="GDHRDH"/>
</dbReference>
<dbReference type="InterPro" id="IPR002347">
    <property type="entry name" value="SDR_fam"/>
</dbReference>
<reference evidence="6" key="1">
    <citation type="submission" date="2016-09" db="EMBL/GenBank/DDBJ databases">
        <authorList>
            <person name="Jeantristanb JTB J.-T."/>
            <person name="Ricardo R."/>
        </authorList>
    </citation>
    <scope>NUCLEOTIDE SEQUENCE [LARGE SCALE GENOMIC DNA]</scope>
</reference>
<dbReference type="SUPFAM" id="SSF51735">
    <property type="entry name" value="NAD(P)-binding Rossmann-fold domains"/>
    <property type="match status" value="1"/>
</dbReference>
<keyword evidence="6" id="KW-1185">Reference proteome</keyword>
<dbReference type="GO" id="GO:0016491">
    <property type="term" value="F:oxidoreductase activity"/>
    <property type="evidence" value="ECO:0007669"/>
    <property type="project" value="UniProtKB-KW"/>
</dbReference>
<evidence type="ECO:0000256" key="3">
    <source>
        <dbReference type="ARBA" id="ARBA00023002"/>
    </source>
</evidence>
<dbReference type="PANTHER" id="PTHR44169">
    <property type="entry name" value="NADPH-DEPENDENT 1-ACYLDIHYDROXYACETONE PHOSPHATE REDUCTASE"/>
    <property type="match status" value="1"/>
</dbReference>
<dbReference type="InterPro" id="IPR020904">
    <property type="entry name" value="Sc_DH/Rdtase_CS"/>
</dbReference>
<dbReference type="PANTHER" id="PTHR44169:SF6">
    <property type="entry name" value="NADPH-DEPENDENT 1-ACYLDIHYDROXYACETONE PHOSPHATE REDUCTASE"/>
    <property type="match status" value="1"/>
</dbReference>
<dbReference type="OrthoDB" id="2102561at2759"/>
<organism evidence="5 6">
    <name type="scientific">Microbotryum intermedium</name>
    <dbReference type="NCBI Taxonomy" id="269621"/>
    <lineage>
        <taxon>Eukaryota</taxon>
        <taxon>Fungi</taxon>
        <taxon>Dikarya</taxon>
        <taxon>Basidiomycota</taxon>
        <taxon>Pucciniomycotina</taxon>
        <taxon>Microbotryomycetes</taxon>
        <taxon>Microbotryales</taxon>
        <taxon>Microbotryaceae</taxon>
        <taxon>Microbotryum</taxon>
    </lineage>
</organism>
<dbReference type="InterPro" id="IPR036291">
    <property type="entry name" value="NAD(P)-bd_dom_sf"/>
</dbReference>
<gene>
    <name evidence="5" type="ORF">BQ2448_1450</name>
</gene>
<dbReference type="AlphaFoldDB" id="A0A238FG91"/>
<keyword evidence="2" id="KW-0521">NADP</keyword>
<evidence type="ECO:0000256" key="1">
    <source>
        <dbReference type="ARBA" id="ARBA00006484"/>
    </source>
</evidence>
<accession>A0A238FG91</accession>
<evidence type="ECO:0000256" key="2">
    <source>
        <dbReference type="ARBA" id="ARBA00022857"/>
    </source>
</evidence>
<evidence type="ECO:0000313" key="5">
    <source>
        <dbReference type="EMBL" id="SCV70056.1"/>
    </source>
</evidence>
<dbReference type="GO" id="GO:0005783">
    <property type="term" value="C:endoplasmic reticulum"/>
    <property type="evidence" value="ECO:0007669"/>
    <property type="project" value="TreeGrafter"/>
</dbReference>
<sequence>MTSKVVVITGCSKGGIGWALCEEWNRRGHKVFAASRSLAKMQGLSQGITSVELDVNSEASVKAGVAKIIRQVGKIDVCINNAGQGYVAPLIKVGPVELRKTFNRSGTIVNIGSIVAYVPTPWAGVYCATKAAVHSLSDTLRMELRGFGIKVVCVAPGAIRSAIGASNDKRTVLSPGSVYSNLEAFVRSRGSWSQNPLSTTAEELASSIVDAALSKSPPRYLSYGYRSTSAKLSYYLPTSLKEYFWGTQFGIDQVGTSDNSHM</sequence>
<dbReference type="Gene3D" id="3.40.50.720">
    <property type="entry name" value="NAD(P)-binding Rossmann-like Domain"/>
    <property type="match status" value="2"/>
</dbReference>
<keyword evidence="3" id="KW-0560">Oxidoreductase</keyword>
<proteinExistence type="inferred from homology"/>
<protein>
    <submittedName>
        <fullName evidence="5">BQ2448_1450 protein</fullName>
    </submittedName>
</protein>